<keyword evidence="3 6" id="KW-0808">Transferase</keyword>
<dbReference type="EMBL" id="JBHSSC010000015">
    <property type="protein sequence ID" value="MFC6180727.1"/>
    <property type="molecule type" value="Genomic_DNA"/>
</dbReference>
<dbReference type="Gene3D" id="4.10.320.10">
    <property type="entry name" value="E3-binding domain"/>
    <property type="match status" value="1"/>
</dbReference>
<protein>
    <recommendedName>
        <fullName evidence="6">Dihydrolipoamide acetyltransferase component of pyruvate dehydrogenase complex</fullName>
        <ecNumber evidence="6">2.3.1.-</ecNumber>
    </recommendedName>
</protein>
<dbReference type="Gene3D" id="2.40.50.100">
    <property type="match status" value="1"/>
</dbReference>
<dbReference type="SUPFAM" id="SSF52777">
    <property type="entry name" value="CoA-dependent acyltransferases"/>
    <property type="match status" value="1"/>
</dbReference>
<sequence length="435" mass="46443">MAYEFKLPELGEGLEEGEIASWLVKPGDEVKEDDSLVEIQNDKSVEELPSPVDGKIIEILIPEGETAKIGDVIVTIDDGSGENAAPAAKPAAENATADKPAAPAAAPTATSDNAPIVAADPNKRILAMPSVRQYARDKDIDISLVTPSGAHGQITKQDIDNYTGAPTATGSQAAAPAAPAETAAPVEAAPAPVKPYVSDTPELETREKMTPIRKAISKAMVNSKHTAPHVTLFDEVEVSALMAHRKKYKALALERDIHLTFLPYFVKAMVAVLQQFPEFNASIDDANKEIVYKHYYNVGVATDTDRGLLVPNIKHAEGKGLFAIAKEITDNTQKAYDGKLKANEMSGGSITISNIGSIGGGWFTPVINQPEVAILGVGRIGKEPYVNEDGEIVVGKMQKLSLSFDHRLIDGATAQKAMNLLKSLLHDPELLLMEG</sequence>
<dbReference type="InterPro" id="IPR050743">
    <property type="entry name" value="2-oxoacid_DH_E2_comp"/>
</dbReference>
<evidence type="ECO:0000256" key="5">
    <source>
        <dbReference type="ARBA" id="ARBA00023315"/>
    </source>
</evidence>
<dbReference type="EC" id="2.3.1.-" evidence="6"/>
<dbReference type="Pfam" id="PF02817">
    <property type="entry name" value="E3_binding"/>
    <property type="match status" value="1"/>
</dbReference>
<dbReference type="InterPro" id="IPR023213">
    <property type="entry name" value="CAT-like_dom_sf"/>
</dbReference>
<comment type="similarity">
    <text evidence="2 6">Belongs to the 2-oxoacid dehydrogenase family.</text>
</comment>
<name>A0ABW1RZ06_9LACO</name>
<comment type="caution">
    <text evidence="10">The sequence shown here is derived from an EMBL/GenBank/DDBJ whole genome shotgun (WGS) entry which is preliminary data.</text>
</comment>
<evidence type="ECO:0000313" key="11">
    <source>
        <dbReference type="Proteomes" id="UP001596282"/>
    </source>
</evidence>
<dbReference type="SUPFAM" id="SSF47005">
    <property type="entry name" value="Peripheral subunit-binding domain of 2-oxo acid dehydrogenase complex"/>
    <property type="match status" value="1"/>
</dbReference>
<evidence type="ECO:0000256" key="4">
    <source>
        <dbReference type="ARBA" id="ARBA00022823"/>
    </source>
</evidence>
<dbReference type="Gene3D" id="3.30.559.10">
    <property type="entry name" value="Chloramphenicol acetyltransferase-like domain"/>
    <property type="match status" value="1"/>
</dbReference>
<reference evidence="11" key="1">
    <citation type="journal article" date="2019" name="Int. J. Syst. Evol. Microbiol.">
        <title>The Global Catalogue of Microorganisms (GCM) 10K type strain sequencing project: providing services to taxonomists for standard genome sequencing and annotation.</title>
        <authorList>
            <consortium name="The Broad Institute Genomics Platform"/>
            <consortium name="The Broad Institute Genome Sequencing Center for Infectious Disease"/>
            <person name="Wu L."/>
            <person name="Ma J."/>
        </authorList>
    </citation>
    <scope>NUCLEOTIDE SEQUENCE [LARGE SCALE GENOMIC DNA]</scope>
    <source>
        <strain evidence="11">CCM 8933</strain>
    </source>
</reference>
<dbReference type="Proteomes" id="UP001596282">
    <property type="component" value="Unassembled WGS sequence"/>
</dbReference>
<keyword evidence="4 6" id="KW-0450">Lipoyl</keyword>
<dbReference type="PANTHER" id="PTHR43178:SF5">
    <property type="entry name" value="LIPOAMIDE ACYLTRANSFERASE COMPONENT OF BRANCHED-CHAIN ALPHA-KETO ACID DEHYDROGENASE COMPLEX, MITOCHONDRIAL"/>
    <property type="match status" value="1"/>
</dbReference>
<dbReference type="InterPro" id="IPR001078">
    <property type="entry name" value="2-oxoacid_DH_actylTfrase"/>
</dbReference>
<organism evidence="10 11">
    <name type="scientific">Lactiplantibacillus daowaiensis</name>
    <dbReference type="NCBI Taxonomy" id="2559918"/>
    <lineage>
        <taxon>Bacteria</taxon>
        <taxon>Bacillati</taxon>
        <taxon>Bacillota</taxon>
        <taxon>Bacilli</taxon>
        <taxon>Lactobacillales</taxon>
        <taxon>Lactobacillaceae</taxon>
        <taxon>Lactiplantibacillus</taxon>
    </lineage>
</organism>
<evidence type="ECO:0000256" key="6">
    <source>
        <dbReference type="RuleBase" id="RU003423"/>
    </source>
</evidence>
<dbReference type="PROSITE" id="PS50968">
    <property type="entry name" value="BIOTINYL_LIPOYL"/>
    <property type="match status" value="1"/>
</dbReference>
<dbReference type="RefSeq" id="WP_137629542.1">
    <property type="nucleotide sequence ID" value="NZ_BJDJ01000025.1"/>
</dbReference>
<evidence type="ECO:0000259" key="9">
    <source>
        <dbReference type="PROSITE" id="PS51826"/>
    </source>
</evidence>
<dbReference type="PROSITE" id="PS00189">
    <property type="entry name" value="LIPOYL"/>
    <property type="match status" value="1"/>
</dbReference>
<dbReference type="InterPro" id="IPR000089">
    <property type="entry name" value="Biotin_lipoyl"/>
</dbReference>
<keyword evidence="11" id="KW-1185">Reference proteome</keyword>
<dbReference type="Pfam" id="PF00198">
    <property type="entry name" value="2-oxoacid_dh"/>
    <property type="match status" value="1"/>
</dbReference>
<dbReference type="PANTHER" id="PTHR43178">
    <property type="entry name" value="DIHYDROLIPOAMIDE ACETYLTRANSFERASE COMPONENT OF PYRUVATE DEHYDROGENASE COMPLEX"/>
    <property type="match status" value="1"/>
</dbReference>
<accession>A0ABW1RZ06</accession>
<proteinExistence type="inferred from homology"/>
<evidence type="ECO:0000256" key="3">
    <source>
        <dbReference type="ARBA" id="ARBA00022679"/>
    </source>
</evidence>
<dbReference type="PROSITE" id="PS51826">
    <property type="entry name" value="PSBD"/>
    <property type="match status" value="1"/>
</dbReference>
<dbReference type="InterPro" id="IPR004167">
    <property type="entry name" value="PSBD"/>
</dbReference>
<evidence type="ECO:0000313" key="10">
    <source>
        <dbReference type="EMBL" id="MFC6180727.1"/>
    </source>
</evidence>
<evidence type="ECO:0000256" key="1">
    <source>
        <dbReference type="ARBA" id="ARBA00001938"/>
    </source>
</evidence>
<feature type="compositionally biased region" description="Low complexity" evidence="7">
    <location>
        <begin position="82"/>
        <end position="115"/>
    </location>
</feature>
<dbReference type="InterPro" id="IPR036625">
    <property type="entry name" value="E3-bd_dom_sf"/>
</dbReference>
<feature type="region of interest" description="Disordered" evidence="7">
    <location>
        <begin position="81"/>
        <end position="115"/>
    </location>
</feature>
<feature type="domain" description="Peripheral subunit-binding (PSBD)" evidence="9">
    <location>
        <begin position="126"/>
        <end position="163"/>
    </location>
</feature>
<keyword evidence="5 6" id="KW-0012">Acyltransferase</keyword>
<evidence type="ECO:0000256" key="2">
    <source>
        <dbReference type="ARBA" id="ARBA00007317"/>
    </source>
</evidence>
<dbReference type="Pfam" id="PF00364">
    <property type="entry name" value="Biotin_lipoyl"/>
    <property type="match status" value="1"/>
</dbReference>
<evidence type="ECO:0000259" key="8">
    <source>
        <dbReference type="PROSITE" id="PS50968"/>
    </source>
</evidence>
<feature type="region of interest" description="Disordered" evidence="7">
    <location>
        <begin position="152"/>
        <end position="178"/>
    </location>
</feature>
<dbReference type="SUPFAM" id="SSF51230">
    <property type="entry name" value="Single hybrid motif"/>
    <property type="match status" value="1"/>
</dbReference>
<dbReference type="InterPro" id="IPR011053">
    <property type="entry name" value="Single_hybrid_motif"/>
</dbReference>
<dbReference type="InterPro" id="IPR003016">
    <property type="entry name" value="2-oxoA_DH_lipoyl-BS"/>
</dbReference>
<dbReference type="CDD" id="cd06849">
    <property type="entry name" value="lipoyl_domain"/>
    <property type="match status" value="1"/>
</dbReference>
<evidence type="ECO:0000256" key="7">
    <source>
        <dbReference type="SAM" id="MobiDB-lite"/>
    </source>
</evidence>
<feature type="compositionally biased region" description="Low complexity" evidence="7">
    <location>
        <begin position="163"/>
        <end position="178"/>
    </location>
</feature>
<feature type="domain" description="Lipoyl-binding" evidence="8">
    <location>
        <begin position="2"/>
        <end position="77"/>
    </location>
</feature>
<comment type="cofactor">
    <cofactor evidence="1 6">
        <name>(R)-lipoate</name>
        <dbReference type="ChEBI" id="CHEBI:83088"/>
    </cofactor>
</comment>
<gene>
    <name evidence="10" type="ORF">ACFP5Y_05795</name>
</gene>